<dbReference type="AlphaFoldDB" id="A0AAV9E8K3"/>
<dbReference type="PANTHER" id="PTHR46434:SF1">
    <property type="entry name" value="GENETIC INTERACTOR OF PROHIBITINS 3, MITOCHONDRIAL"/>
    <property type="match status" value="1"/>
</dbReference>
<proteinExistence type="predicted"/>
<name>A0AAV9E8K3_ACOCL</name>
<dbReference type="InterPro" id="IPR050896">
    <property type="entry name" value="Mito_lipid_metab_GTPase"/>
</dbReference>
<dbReference type="Proteomes" id="UP001180020">
    <property type="component" value="Unassembled WGS sequence"/>
</dbReference>
<evidence type="ECO:0000256" key="1">
    <source>
        <dbReference type="SAM" id="MobiDB-lite"/>
    </source>
</evidence>
<reference evidence="2" key="2">
    <citation type="submission" date="2023-06" db="EMBL/GenBank/DDBJ databases">
        <authorList>
            <person name="Ma L."/>
            <person name="Liu K.-W."/>
            <person name="Li Z."/>
            <person name="Hsiao Y.-Y."/>
            <person name="Qi Y."/>
            <person name="Fu T."/>
            <person name="Tang G."/>
            <person name="Zhang D."/>
            <person name="Sun W.-H."/>
            <person name="Liu D.-K."/>
            <person name="Li Y."/>
            <person name="Chen G.-Z."/>
            <person name="Liu X.-D."/>
            <person name="Liao X.-Y."/>
            <person name="Jiang Y.-T."/>
            <person name="Yu X."/>
            <person name="Hao Y."/>
            <person name="Huang J."/>
            <person name="Zhao X.-W."/>
            <person name="Ke S."/>
            <person name="Chen Y.-Y."/>
            <person name="Wu W.-L."/>
            <person name="Hsu J.-L."/>
            <person name="Lin Y.-F."/>
            <person name="Huang M.-D."/>
            <person name="Li C.-Y."/>
            <person name="Huang L."/>
            <person name="Wang Z.-W."/>
            <person name="Zhao X."/>
            <person name="Zhong W.-Y."/>
            <person name="Peng D.-H."/>
            <person name="Ahmad S."/>
            <person name="Lan S."/>
            <person name="Zhang J.-S."/>
            <person name="Tsai W.-C."/>
            <person name="Van De Peer Y."/>
            <person name="Liu Z.-J."/>
        </authorList>
    </citation>
    <scope>NUCLEOTIDE SEQUENCE</scope>
    <source>
        <strain evidence="2">CP</strain>
        <tissue evidence="2">Leaves</tissue>
    </source>
</reference>
<reference evidence="2" key="1">
    <citation type="journal article" date="2023" name="Nat. Commun.">
        <title>Diploid and tetraploid genomes of Acorus and the evolution of monocots.</title>
        <authorList>
            <person name="Ma L."/>
            <person name="Liu K.W."/>
            <person name="Li Z."/>
            <person name="Hsiao Y.Y."/>
            <person name="Qi Y."/>
            <person name="Fu T."/>
            <person name="Tang G.D."/>
            <person name="Zhang D."/>
            <person name="Sun W.H."/>
            <person name="Liu D.K."/>
            <person name="Li Y."/>
            <person name="Chen G.Z."/>
            <person name="Liu X.D."/>
            <person name="Liao X.Y."/>
            <person name="Jiang Y.T."/>
            <person name="Yu X."/>
            <person name="Hao Y."/>
            <person name="Huang J."/>
            <person name="Zhao X.W."/>
            <person name="Ke S."/>
            <person name="Chen Y.Y."/>
            <person name="Wu W.L."/>
            <person name="Hsu J.L."/>
            <person name="Lin Y.F."/>
            <person name="Huang M.D."/>
            <person name="Li C.Y."/>
            <person name="Huang L."/>
            <person name="Wang Z.W."/>
            <person name="Zhao X."/>
            <person name="Zhong W.Y."/>
            <person name="Peng D.H."/>
            <person name="Ahmad S."/>
            <person name="Lan S."/>
            <person name="Zhang J.S."/>
            <person name="Tsai W.C."/>
            <person name="Van de Peer Y."/>
            <person name="Liu Z.J."/>
        </authorList>
    </citation>
    <scope>NUCLEOTIDE SEQUENCE</scope>
    <source>
        <strain evidence="2">CP</strain>
    </source>
</reference>
<protein>
    <submittedName>
        <fullName evidence="2">Uncharacterized protein</fullName>
    </submittedName>
</protein>
<dbReference type="GO" id="GO:0005739">
    <property type="term" value="C:mitochondrion"/>
    <property type="evidence" value="ECO:0007669"/>
    <property type="project" value="TreeGrafter"/>
</dbReference>
<evidence type="ECO:0000313" key="2">
    <source>
        <dbReference type="EMBL" id="KAK1309657.1"/>
    </source>
</evidence>
<keyword evidence="3" id="KW-1185">Reference proteome</keyword>
<comment type="caution">
    <text evidence="2">The sequence shown here is derived from an EMBL/GenBank/DDBJ whole genome shotgun (WGS) entry which is preliminary data.</text>
</comment>
<feature type="region of interest" description="Disordered" evidence="1">
    <location>
        <begin position="139"/>
        <end position="165"/>
    </location>
</feature>
<dbReference type="PANTHER" id="PTHR46434">
    <property type="entry name" value="GENETIC INTERACTOR OF PROHIBITINS 3, MITOCHONDRIAL"/>
    <property type="match status" value="1"/>
</dbReference>
<organism evidence="2 3">
    <name type="scientific">Acorus calamus</name>
    <name type="common">Sweet flag</name>
    <dbReference type="NCBI Taxonomy" id="4465"/>
    <lineage>
        <taxon>Eukaryota</taxon>
        <taxon>Viridiplantae</taxon>
        <taxon>Streptophyta</taxon>
        <taxon>Embryophyta</taxon>
        <taxon>Tracheophyta</taxon>
        <taxon>Spermatophyta</taxon>
        <taxon>Magnoliopsida</taxon>
        <taxon>Liliopsida</taxon>
        <taxon>Acoraceae</taxon>
        <taxon>Acorus</taxon>
    </lineage>
</organism>
<evidence type="ECO:0000313" key="3">
    <source>
        <dbReference type="Proteomes" id="UP001180020"/>
    </source>
</evidence>
<gene>
    <name evidence="2" type="ORF">QJS10_CPA08g00715</name>
</gene>
<accession>A0AAV9E8K3</accession>
<dbReference type="EMBL" id="JAUJYO010000008">
    <property type="protein sequence ID" value="KAK1309657.1"/>
    <property type="molecule type" value="Genomic_DNA"/>
</dbReference>
<sequence length="165" mass="17767">MLTWTARKLSTCSFRPSKHIRRNPTKTSQNPNTIFISSLRFSSSSSSNSPILKETTNNGAAGGSSLSCLCPGCGVSMQDTDPKLPGFFTKPSPKNPSYRAHHLHRVPVNVESDEEPKKPVVCARCHSLRHYGKVKCAEVGDSSPASTSIGRSGGVSHPRPAHGRL</sequence>